<evidence type="ECO:0000313" key="3">
    <source>
        <dbReference type="Proteomes" id="UP000272560"/>
    </source>
</evidence>
<feature type="domain" description="DUF7793" evidence="1">
    <location>
        <begin position="19"/>
        <end position="115"/>
    </location>
</feature>
<dbReference type="AlphaFoldDB" id="A0A3A5MA68"/>
<dbReference type="InterPro" id="IPR056695">
    <property type="entry name" value="DUF7793"/>
</dbReference>
<dbReference type="Proteomes" id="UP000272560">
    <property type="component" value="Unassembled WGS sequence"/>
</dbReference>
<organism evidence="2 3">
    <name type="scientific">Arthrobacter cheniae</name>
    <dbReference type="NCBI Taxonomy" id="1258888"/>
    <lineage>
        <taxon>Bacteria</taxon>
        <taxon>Bacillati</taxon>
        <taxon>Actinomycetota</taxon>
        <taxon>Actinomycetes</taxon>
        <taxon>Micrococcales</taxon>
        <taxon>Micrococcaceae</taxon>
        <taxon>Arthrobacter</taxon>
    </lineage>
</organism>
<accession>A0A3A5MA68</accession>
<proteinExistence type="predicted"/>
<dbReference type="OrthoDB" id="4932882at2"/>
<dbReference type="RefSeq" id="WP_120149097.1">
    <property type="nucleotide sequence ID" value="NZ_QZVT01000005.1"/>
</dbReference>
<dbReference type="Gene3D" id="3.40.970.30">
    <property type="entry name" value="yp_829618.1 like domains"/>
    <property type="match status" value="2"/>
</dbReference>
<protein>
    <recommendedName>
        <fullName evidence="1">DUF7793 domain-containing protein</fullName>
    </recommendedName>
</protein>
<evidence type="ECO:0000259" key="1">
    <source>
        <dbReference type="Pfam" id="PF25056"/>
    </source>
</evidence>
<evidence type="ECO:0000313" key="2">
    <source>
        <dbReference type="EMBL" id="RJT79151.1"/>
    </source>
</evidence>
<sequence>MEKQGARARYLLEHAGDYLCLQWRSGITVEAADVVSATMAVTAASPDGPRPLLVRINLIEHITAEAKQLLIRDICSSRTAIIGADDMGRVLTAFTHRSVTPTRYFTDDEEATEWLLDETREHPSIFGESYGVEKAFTSEMRDGVLWVTWAQAMHITDAIAENIVLRAEFMNPTSCPPMLLELQQVMSATDNAMRILADGLNIAALAVVSADPRGQALITYYKQRSHPPYTTRHFSTTEEAEHWLTLIPTP</sequence>
<dbReference type="Pfam" id="PF25056">
    <property type="entry name" value="DUF7793"/>
    <property type="match status" value="2"/>
</dbReference>
<comment type="caution">
    <text evidence="2">The sequence shown here is derived from an EMBL/GenBank/DDBJ whole genome shotgun (WGS) entry which is preliminary data.</text>
</comment>
<keyword evidence="3" id="KW-1185">Reference proteome</keyword>
<gene>
    <name evidence="2" type="ORF">D6T63_11055</name>
</gene>
<feature type="domain" description="DUF7793" evidence="1">
    <location>
        <begin position="140"/>
        <end position="245"/>
    </location>
</feature>
<dbReference type="EMBL" id="QZVT01000005">
    <property type="protein sequence ID" value="RJT79151.1"/>
    <property type="molecule type" value="Genomic_DNA"/>
</dbReference>
<dbReference type="Gene3D" id="3.40.1680.10">
    <property type="entry name" value="yp_829618.1 domain like"/>
    <property type="match status" value="2"/>
</dbReference>
<name>A0A3A5MA68_9MICC</name>
<reference evidence="2 3" key="1">
    <citation type="submission" date="2018-09" db="EMBL/GenBank/DDBJ databases">
        <title>Novel species of Arthrobacter.</title>
        <authorList>
            <person name="Liu Q."/>
            <person name="Xin Y.-H."/>
        </authorList>
    </citation>
    <scope>NUCLEOTIDE SEQUENCE [LARGE SCALE GENOMIC DNA]</scope>
    <source>
        <strain evidence="2 3">Hz2</strain>
    </source>
</reference>